<dbReference type="AlphaFoldDB" id="A0A2M6YRG2"/>
<dbReference type="Proteomes" id="UP000229502">
    <property type="component" value="Unassembled WGS sequence"/>
</dbReference>
<organism evidence="1 2">
    <name type="scientific">Candidatus Shapirobacteria bacterium CG07_land_8_20_14_0_80_39_18</name>
    <dbReference type="NCBI Taxonomy" id="1974882"/>
    <lineage>
        <taxon>Bacteria</taxon>
        <taxon>Candidatus Shapironibacteriota</taxon>
    </lineage>
</organism>
<gene>
    <name evidence="1" type="ORF">COT03_01350</name>
</gene>
<evidence type="ECO:0000313" key="1">
    <source>
        <dbReference type="EMBL" id="PIU35400.1"/>
    </source>
</evidence>
<dbReference type="SUPFAM" id="SSF50630">
    <property type="entry name" value="Acid proteases"/>
    <property type="match status" value="1"/>
</dbReference>
<sequence length="152" mass="17773">MRFTYLPVLDFPNHQKRTRYLPWIRFGIANPKNKSEIVYPIGLIDSGSEITFVDYEIGEELGFDIETGKSEKVYGVGGGFIRVYYHKTILYIQNKDSEEPIIFEDWIAFSKEKFPDTMPQQTAILGTIGFFRHLKITFNYPKFIDIESNFSH</sequence>
<reference evidence="2" key="1">
    <citation type="submission" date="2017-09" db="EMBL/GenBank/DDBJ databases">
        <title>Depth-based differentiation of microbial function through sediment-hosted aquifers and enrichment of novel symbionts in the deep terrestrial subsurface.</title>
        <authorList>
            <person name="Probst A.J."/>
            <person name="Ladd B."/>
            <person name="Jarett J.K."/>
            <person name="Geller-Mcgrath D.E."/>
            <person name="Sieber C.M.K."/>
            <person name="Emerson J.B."/>
            <person name="Anantharaman K."/>
            <person name="Thomas B.C."/>
            <person name="Malmstrom R."/>
            <person name="Stieglmeier M."/>
            <person name="Klingl A."/>
            <person name="Woyke T."/>
            <person name="Ryan C.M."/>
            <person name="Banfield J.F."/>
        </authorList>
    </citation>
    <scope>NUCLEOTIDE SEQUENCE [LARGE SCALE GENOMIC DNA]</scope>
</reference>
<protein>
    <recommendedName>
        <fullName evidence="3">Peptidase A2 domain-containing protein</fullName>
    </recommendedName>
</protein>
<evidence type="ECO:0008006" key="3">
    <source>
        <dbReference type="Google" id="ProtNLM"/>
    </source>
</evidence>
<comment type="caution">
    <text evidence="1">The sequence shown here is derived from an EMBL/GenBank/DDBJ whole genome shotgun (WGS) entry which is preliminary data.</text>
</comment>
<dbReference type="InterPro" id="IPR021109">
    <property type="entry name" value="Peptidase_aspartic_dom_sf"/>
</dbReference>
<evidence type="ECO:0000313" key="2">
    <source>
        <dbReference type="Proteomes" id="UP000229502"/>
    </source>
</evidence>
<proteinExistence type="predicted"/>
<dbReference type="CDD" id="cd00303">
    <property type="entry name" value="retropepsin_like"/>
    <property type="match status" value="1"/>
</dbReference>
<dbReference type="EMBL" id="PEWZ01000070">
    <property type="protein sequence ID" value="PIU35400.1"/>
    <property type="molecule type" value="Genomic_DNA"/>
</dbReference>
<accession>A0A2M6YRG2</accession>
<name>A0A2M6YRG2_9BACT</name>